<sequence length="248" mass="29238">MFDSEYSFFLILIIGIVIFIFFNFIFKCVKEKEKKEEEEKRTARIRAEVEEERNRPKDAPLTTRQIISKAVDLSKDAFEGNEGSRDIILTSDNRLVFKARNRSSVLIKKLDDLLQIKLDIQIREKNVMKVISILPTYDKHTMVEKISLKFIFANSTEEIFIIPEYKNITNPIIQYDIDEMERFKLVVENEVEKFKNAKSENNSDIKKDDDDISKISNSLKELQSLKDQEILTEEEFNEKKKVLLEKIK</sequence>
<protein>
    <submittedName>
        <fullName evidence="1">Uncharacterized protein</fullName>
    </submittedName>
</protein>
<gene>
    <name evidence="1" type="ORF">CDIF1296T_phi023</name>
</gene>
<dbReference type="EMBL" id="CP011970">
    <property type="protein sequence ID" value="AKP44697.1"/>
    <property type="molecule type" value="Genomic_DNA"/>
</dbReference>
<reference evidence="1 2" key="1">
    <citation type="journal article" date="2015" name="Genome Announc.">
        <title>Complete Genome Sequence of the Novel Temperate Clostridium difficile Phage phiCDIF1296T.</title>
        <authorList>
            <person name="Wittmann J."/>
            <person name="Riedel T."/>
            <person name="Bunk B."/>
            <person name="Sproer C."/>
            <person name="Gronow S."/>
            <person name="Overmann J."/>
        </authorList>
    </citation>
    <scope>NUCLEOTIDE SEQUENCE [LARGE SCALE GENOMIC DNA]</scope>
    <source>
        <strain evidence="2">ATCC 9689 / DSM 1296 / BCRC 10642 / JCM 1296 / NCIMB 10666 / NCTC 11209 / 90556-M6S</strain>
    </source>
</reference>
<accession>A0ACA7UPC3</accession>
<dbReference type="Proteomes" id="UP001510562">
    <property type="component" value="Chromosome"/>
</dbReference>
<evidence type="ECO:0000313" key="2">
    <source>
        <dbReference type="Proteomes" id="UP001510562"/>
    </source>
</evidence>
<proteinExistence type="predicted"/>
<evidence type="ECO:0000313" key="1">
    <source>
        <dbReference type="EMBL" id="AKP44697.1"/>
    </source>
</evidence>
<keyword evidence="2" id="KW-1185">Reference proteome</keyword>
<name>A0ACA7UPC3_CLODI</name>
<organism evidence="1 2">
    <name type="scientific">Clostridioides difficile ATCC 9689 = DSM 1296</name>
    <dbReference type="NCBI Taxonomy" id="1121308"/>
    <lineage>
        <taxon>Bacteria</taxon>
        <taxon>Bacillati</taxon>
        <taxon>Bacillota</taxon>
        <taxon>Clostridia</taxon>
        <taxon>Peptostreptococcales</taxon>
        <taxon>Peptostreptococcaceae</taxon>
        <taxon>Clostridioides</taxon>
    </lineage>
</organism>